<keyword evidence="7 10" id="KW-0119">Carbohydrate metabolism</keyword>
<keyword evidence="6 10" id="KW-0808">Transferase</keyword>
<evidence type="ECO:0000256" key="1">
    <source>
        <dbReference type="ARBA" id="ARBA00000439"/>
    </source>
</evidence>
<evidence type="ECO:0000313" key="11">
    <source>
        <dbReference type="EMBL" id="AKL96832.1"/>
    </source>
</evidence>
<evidence type="ECO:0000256" key="6">
    <source>
        <dbReference type="ARBA" id="ARBA00022679"/>
    </source>
</evidence>
<comment type="similarity">
    <text evidence="2 10">Belongs to the disproportionating enzyme family.</text>
</comment>
<keyword evidence="5 10" id="KW-0328">Glycosyltransferase</keyword>
<dbReference type="KEGG" id="cace:CACET_c33890"/>
<protein>
    <recommendedName>
        <fullName evidence="4 10">4-alpha-glucanotransferase</fullName>
        <ecNumber evidence="3 10">2.4.1.25</ecNumber>
    </recommendedName>
    <alternativeName>
        <fullName evidence="8 10">Amylomaltase</fullName>
    </alternativeName>
    <alternativeName>
        <fullName evidence="9 10">Disproportionating enzyme</fullName>
    </alternativeName>
</protein>
<evidence type="ECO:0000256" key="5">
    <source>
        <dbReference type="ARBA" id="ARBA00022676"/>
    </source>
</evidence>
<dbReference type="OrthoDB" id="9811841at2"/>
<proteinExistence type="inferred from homology"/>
<evidence type="ECO:0000256" key="10">
    <source>
        <dbReference type="RuleBase" id="RU361207"/>
    </source>
</evidence>
<evidence type="ECO:0000313" key="12">
    <source>
        <dbReference type="Proteomes" id="UP000035704"/>
    </source>
</evidence>
<dbReference type="SUPFAM" id="SSF51445">
    <property type="entry name" value="(Trans)glycosidases"/>
    <property type="match status" value="1"/>
</dbReference>
<comment type="catalytic activity">
    <reaction evidence="1 10">
        <text>Transfers a segment of a (1-&gt;4)-alpha-D-glucan to a new position in an acceptor, which may be glucose or a (1-&gt;4)-alpha-D-glucan.</text>
        <dbReference type="EC" id="2.4.1.25"/>
    </reaction>
</comment>
<sequence>MINRSSGILMHITSLPSPYGIGSLGREACEFVDFLEAAGQKFWQVLPITMAGYGDSPYQSLSTFAGNPLFIDLKLLEEEGLLTEQDLEGIDFGNNEEKVDYNKVFANKLPLLKKTFLKGKEKYKEEIEDFRQNHREWIEDYGLYMALKFHFDLKPWYQWEEGIKLRKSDAVNKYKEKLEKEINYWIFLQFLFYRQWGALKEYANKKKIKIIGDLPIYVAEDSADTWGNSEIFLLDTNKRPLKVAGCPPDAFSKTGQLWGNPLYRWEVLEKKNYDWWIKRIAGSRKLYDVIRIDHFRGLESFWAVPYGAKTAEAGVWMKGPGMKLFHVIKDQLGKVDFIAEDLGFLTPEVITLREESGYPGMKVLQFAFSPNEESIYLPHNHIRNCVVYTGTHDNDTVMGWIQKEPEANVAFAQKYLKLDEEEGCHWGFIRGVWSSVANLAIAPLQDFIGLGSGGRMNTPSTIGDNWRWRVRKETLTKGLAKKIYEITKLYSR</sequence>
<dbReference type="EC" id="2.4.1.25" evidence="3 10"/>
<evidence type="ECO:0000256" key="8">
    <source>
        <dbReference type="ARBA" id="ARBA00031423"/>
    </source>
</evidence>
<dbReference type="RefSeq" id="WP_044824256.1">
    <property type="nucleotide sequence ID" value="NZ_CP009687.1"/>
</dbReference>
<evidence type="ECO:0000256" key="2">
    <source>
        <dbReference type="ARBA" id="ARBA00005684"/>
    </source>
</evidence>
<dbReference type="PANTHER" id="PTHR32438:SF5">
    <property type="entry name" value="4-ALPHA-GLUCANOTRANSFERASE DPE1, CHLOROPLASTIC_AMYLOPLASTIC"/>
    <property type="match status" value="1"/>
</dbReference>
<evidence type="ECO:0000256" key="9">
    <source>
        <dbReference type="ARBA" id="ARBA00031501"/>
    </source>
</evidence>
<dbReference type="EMBL" id="CP009687">
    <property type="protein sequence ID" value="AKL96832.1"/>
    <property type="molecule type" value="Genomic_DNA"/>
</dbReference>
<dbReference type="Pfam" id="PF02446">
    <property type="entry name" value="Glyco_hydro_77"/>
    <property type="match status" value="1"/>
</dbReference>
<name>A0A0D8IBB4_9CLOT</name>
<evidence type="ECO:0000256" key="4">
    <source>
        <dbReference type="ARBA" id="ARBA00020295"/>
    </source>
</evidence>
<dbReference type="PATRIC" id="fig|84022.5.peg.3580"/>
<evidence type="ECO:0000256" key="7">
    <source>
        <dbReference type="ARBA" id="ARBA00023277"/>
    </source>
</evidence>
<dbReference type="Gene3D" id="3.20.20.80">
    <property type="entry name" value="Glycosidases"/>
    <property type="match status" value="1"/>
</dbReference>
<organism evidence="11 12">
    <name type="scientific">Clostridium aceticum</name>
    <dbReference type="NCBI Taxonomy" id="84022"/>
    <lineage>
        <taxon>Bacteria</taxon>
        <taxon>Bacillati</taxon>
        <taxon>Bacillota</taxon>
        <taxon>Clostridia</taxon>
        <taxon>Eubacteriales</taxon>
        <taxon>Clostridiaceae</taxon>
        <taxon>Clostridium</taxon>
    </lineage>
</organism>
<dbReference type="AlphaFoldDB" id="A0A0D8IBB4"/>
<keyword evidence="12" id="KW-1185">Reference proteome</keyword>
<dbReference type="GO" id="GO:0005975">
    <property type="term" value="P:carbohydrate metabolic process"/>
    <property type="evidence" value="ECO:0007669"/>
    <property type="project" value="InterPro"/>
</dbReference>
<dbReference type="Proteomes" id="UP000035704">
    <property type="component" value="Chromosome"/>
</dbReference>
<gene>
    <name evidence="11" type="primary">malQ</name>
    <name evidence="11" type="ORF">CACET_c33890</name>
</gene>
<accession>A0A0D8IBB4</accession>
<reference evidence="11 12" key="1">
    <citation type="submission" date="2014-10" db="EMBL/GenBank/DDBJ databases">
        <title>Genome sequence of Clostridium aceticum DSM 1496.</title>
        <authorList>
            <person name="Poehlein A."/>
            <person name="Schiel-Bengelsdorf B."/>
            <person name="Gottschalk G."/>
            <person name="Duerre P."/>
            <person name="Daniel R."/>
        </authorList>
    </citation>
    <scope>NUCLEOTIDE SEQUENCE [LARGE SCALE GENOMIC DNA]</scope>
    <source>
        <strain evidence="11 12">DSM 1496</strain>
    </source>
</reference>
<dbReference type="NCBIfam" id="NF011080">
    <property type="entry name" value="PRK14508.1-3"/>
    <property type="match status" value="1"/>
</dbReference>
<evidence type="ECO:0000256" key="3">
    <source>
        <dbReference type="ARBA" id="ARBA00012560"/>
    </source>
</evidence>
<dbReference type="InterPro" id="IPR017853">
    <property type="entry name" value="GH"/>
</dbReference>
<dbReference type="GO" id="GO:0004134">
    <property type="term" value="F:4-alpha-glucanotransferase activity"/>
    <property type="evidence" value="ECO:0007669"/>
    <property type="project" value="UniProtKB-EC"/>
</dbReference>
<dbReference type="PANTHER" id="PTHR32438">
    <property type="entry name" value="4-ALPHA-GLUCANOTRANSFERASE DPE1, CHLOROPLASTIC/AMYLOPLASTIC"/>
    <property type="match status" value="1"/>
</dbReference>
<dbReference type="InterPro" id="IPR003385">
    <property type="entry name" value="Glyco_hydro_77"/>
</dbReference>
<dbReference type="NCBIfam" id="TIGR00217">
    <property type="entry name" value="malQ"/>
    <property type="match status" value="1"/>
</dbReference>
<dbReference type="STRING" id="84022.CACET_c33890"/>